<keyword evidence="3" id="KW-0479">Metal-binding</keyword>
<dbReference type="NCBIfam" id="TIGR00167">
    <property type="entry name" value="cbbA"/>
    <property type="match status" value="1"/>
</dbReference>
<dbReference type="PANTHER" id="PTHR30304">
    <property type="entry name" value="D-TAGATOSE-1,6-BISPHOSPHATE ALDOLASE"/>
    <property type="match status" value="1"/>
</dbReference>
<dbReference type="GO" id="GO:0009025">
    <property type="term" value="F:tagatose-bisphosphate aldolase activity"/>
    <property type="evidence" value="ECO:0007669"/>
    <property type="project" value="UniProtKB-EC"/>
</dbReference>
<dbReference type="PANTHER" id="PTHR30304:SF0">
    <property type="entry name" value="D-TAGATOSE-1,6-BISPHOSPHATE ALDOLASE SUBUNIT GATY-RELATED"/>
    <property type="match status" value="1"/>
</dbReference>
<dbReference type="EC" id="4.1.2.40" evidence="4"/>
<accession>D1AJD4</accession>
<feature type="binding site" evidence="3">
    <location>
        <position position="205"/>
    </location>
    <ligand>
        <name>Zn(2+)</name>
        <dbReference type="ChEBI" id="CHEBI:29105"/>
        <label>1</label>
        <note>catalytic</note>
    </ligand>
</feature>
<feature type="binding site" evidence="2">
    <location>
        <begin position="206"/>
        <end position="208"/>
    </location>
    <ligand>
        <name>dihydroxyacetone phosphate</name>
        <dbReference type="ChEBI" id="CHEBI:57642"/>
    </ligand>
</feature>
<keyword evidence="3" id="KW-0862">Zinc</keyword>
<dbReference type="STRING" id="526218.Sterm_1967"/>
<feature type="binding site" evidence="2">
    <location>
        <begin position="227"/>
        <end position="230"/>
    </location>
    <ligand>
        <name>dihydroxyacetone phosphate</name>
        <dbReference type="ChEBI" id="CHEBI:57642"/>
    </ligand>
</feature>
<feature type="binding site" evidence="3">
    <location>
        <position position="177"/>
    </location>
    <ligand>
        <name>Zn(2+)</name>
        <dbReference type="ChEBI" id="CHEBI:29105"/>
        <label>1</label>
        <note>catalytic</note>
    </ligand>
</feature>
<dbReference type="SUPFAM" id="SSF51569">
    <property type="entry name" value="Aldolase"/>
    <property type="match status" value="1"/>
</dbReference>
<feature type="binding site" evidence="3">
    <location>
        <position position="133"/>
    </location>
    <ligand>
        <name>Zn(2+)</name>
        <dbReference type="ChEBI" id="CHEBI:29105"/>
        <label>2</label>
    </ligand>
</feature>
<evidence type="ECO:0000256" key="1">
    <source>
        <dbReference type="PIRSR" id="PIRSR001359-1"/>
    </source>
</evidence>
<dbReference type="Pfam" id="PF01116">
    <property type="entry name" value="F_bP_aldolase"/>
    <property type="match status" value="1"/>
</dbReference>
<dbReference type="InterPro" id="IPR000771">
    <property type="entry name" value="FBA_II"/>
</dbReference>
<feature type="binding site" evidence="3">
    <location>
        <position position="103"/>
    </location>
    <ligand>
        <name>Zn(2+)</name>
        <dbReference type="ChEBI" id="CHEBI:29105"/>
        <label>2</label>
    </ligand>
</feature>
<evidence type="ECO:0000313" key="4">
    <source>
        <dbReference type="EMBL" id="ACZ08822.1"/>
    </source>
</evidence>
<comment type="cofactor">
    <cofactor evidence="3">
        <name>Zn(2+)</name>
        <dbReference type="ChEBI" id="CHEBI:29105"/>
    </cofactor>
    <text evidence="3">Binds 2 Zn(2+) ions per subunit. One is catalytic and the other provides a structural contribution.</text>
</comment>
<organism evidence="4 5">
    <name type="scientific">Sebaldella termitidis (strain ATCC 33386 / NCTC 11300)</name>
    <dbReference type="NCBI Taxonomy" id="526218"/>
    <lineage>
        <taxon>Bacteria</taxon>
        <taxon>Fusobacteriati</taxon>
        <taxon>Fusobacteriota</taxon>
        <taxon>Fusobacteriia</taxon>
        <taxon>Fusobacteriales</taxon>
        <taxon>Leptotrichiaceae</taxon>
        <taxon>Sebaldella</taxon>
    </lineage>
</organism>
<dbReference type="eggNOG" id="COG0191">
    <property type="taxonomic scope" value="Bacteria"/>
</dbReference>
<dbReference type="RefSeq" id="WP_012861416.1">
    <property type="nucleotide sequence ID" value="NC_013517.1"/>
</dbReference>
<reference evidence="5" key="1">
    <citation type="submission" date="2009-09" db="EMBL/GenBank/DDBJ databases">
        <title>The complete chromosome of Sebaldella termitidis ATCC 33386.</title>
        <authorList>
            <consortium name="US DOE Joint Genome Institute (JGI-PGF)"/>
            <person name="Lucas S."/>
            <person name="Copeland A."/>
            <person name="Lapidus A."/>
            <person name="Glavina del Rio T."/>
            <person name="Dalin E."/>
            <person name="Tice H."/>
            <person name="Bruce D."/>
            <person name="Goodwin L."/>
            <person name="Pitluck S."/>
            <person name="Kyrpides N."/>
            <person name="Mavromatis K."/>
            <person name="Ivanova N."/>
            <person name="Mikhailova N."/>
            <person name="Sims D."/>
            <person name="Meincke L."/>
            <person name="Brettin T."/>
            <person name="Detter J.C."/>
            <person name="Han C."/>
            <person name="Larimer F."/>
            <person name="Land M."/>
            <person name="Hauser L."/>
            <person name="Markowitz V."/>
            <person name="Cheng J.F."/>
            <person name="Hugenholtz P."/>
            <person name="Woyke T."/>
            <person name="Wu D."/>
            <person name="Eisen J.A."/>
        </authorList>
    </citation>
    <scope>NUCLEOTIDE SEQUENCE [LARGE SCALE GENOMIC DNA]</scope>
    <source>
        <strain evidence="5">ATCC 33386 / NCTC 11300</strain>
    </source>
</reference>
<dbReference type="GO" id="GO:0008270">
    <property type="term" value="F:zinc ion binding"/>
    <property type="evidence" value="ECO:0007669"/>
    <property type="project" value="InterPro"/>
</dbReference>
<feature type="binding site" evidence="2">
    <location>
        <position position="178"/>
    </location>
    <ligand>
        <name>dihydroxyacetone phosphate</name>
        <dbReference type="ChEBI" id="CHEBI:57642"/>
    </ligand>
</feature>
<feature type="active site" description="Proton donor" evidence="1">
    <location>
        <position position="81"/>
    </location>
</feature>
<dbReference type="EMBL" id="CP001739">
    <property type="protein sequence ID" value="ACZ08822.1"/>
    <property type="molecule type" value="Genomic_DNA"/>
</dbReference>
<dbReference type="InterPro" id="IPR013785">
    <property type="entry name" value="Aldolase_TIM"/>
</dbReference>
<dbReference type="InterPro" id="IPR050246">
    <property type="entry name" value="Class_II_FBP_aldolase"/>
</dbReference>
<sequence>MLISGKLGLRNALENNYALPAFNYTNLEGIKAIIEAAEEMNSPVIIQVTQGAIDYAGFEYLRDLGTGAAARSKVPVVLHLDHGKDYNYLLKAFRYGWTSLMMDASHESFENNVNIVKEVVKMASPLDVAVEAELGVIGGKEDDLEVDEAIYTEVNEAIEFAKQSNCDSLAIAVGTAHGIYKGEVKINYDRIEEIKKASGIPLVLHGSSGVPDEMVTKAVKSGINKVNFDTELKLANLAALNKFLTENPGVYDVRKIYKPCIEAMKEVVKAKIRACGSENKSWI</sequence>
<protein>
    <submittedName>
        <fullName evidence="4">Ketose-bisphosphate aldolase</fullName>
        <ecNumber evidence="4">4.1.2.40</ecNumber>
    </submittedName>
</protein>
<name>D1AJD4_SEBTE</name>
<dbReference type="PROSITE" id="PS00806">
    <property type="entry name" value="ALDOLASE_CLASS_II_2"/>
    <property type="match status" value="1"/>
</dbReference>
<gene>
    <name evidence="4" type="ordered locus">Sterm_1967</name>
</gene>
<dbReference type="GO" id="GO:0005975">
    <property type="term" value="P:carbohydrate metabolic process"/>
    <property type="evidence" value="ECO:0007669"/>
    <property type="project" value="InterPro"/>
</dbReference>
<dbReference type="Proteomes" id="UP000000845">
    <property type="component" value="Chromosome"/>
</dbReference>
<evidence type="ECO:0000256" key="3">
    <source>
        <dbReference type="PIRSR" id="PIRSR001359-3"/>
    </source>
</evidence>
<dbReference type="AlphaFoldDB" id="D1AJD4"/>
<keyword evidence="5" id="KW-1185">Reference proteome</keyword>
<keyword evidence="4" id="KW-0456">Lyase</keyword>
<feature type="binding site" evidence="3">
    <location>
        <position position="82"/>
    </location>
    <ligand>
        <name>Zn(2+)</name>
        <dbReference type="ChEBI" id="CHEBI:29105"/>
        <label>1</label>
        <note>catalytic</note>
    </ligand>
</feature>
<dbReference type="KEGG" id="str:Sterm_1967"/>
<proteinExistence type="predicted"/>
<evidence type="ECO:0000256" key="2">
    <source>
        <dbReference type="PIRSR" id="PIRSR001359-2"/>
    </source>
</evidence>
<dbReference type="CDD" id="cd00947">
    <property type="entry name" value="TBP_aldolase_IIB"/>
    <property type="match status" value="1"/>
</dbReference>
<dbReference type="PIRSF" id="PIRSF001359">
    <property type="entry name" value="F_bP_aldolase_II"/>
    <property type="match status" value="1"/>
</dbReference>
<dbReference type="HOGENOM" id="CLU_040088_0_1_0"/>
<reference evidence="4 5" key="2">
    <citation type="journal article" date="2010" name="Stand. Genomic Sci.">
        <title>Complete genome sequence of Sebaldella termitidis type strain (NCTC 11300).</title>
        <authorList>
            <person name="Harmon-Smith M."/>
            <person name="Celia L."/>
            <person name="Chertkov O."/>
            <person name="Lapidus A."/>
            <person name="Copeland A."/>
            <person name="Glavina Del Rio T."/>
            <person name="Nolan M."/>
            <person name="Lucas S."/>
            <person name="Tice H."/>
            <person name="Cheng J.F."/>
            <person name="Han C."/>
            <person name="Detter J.C."/>
            <person name="Bruce D."/>
            <person name="Goodwin L."/>
            <person name="Pitluck S."/>
            <person name="Pati A."/>
            <person name="Liolios K."/>
            <person name="Ivanova N."/>
            <person name="Mavromatis K."/>
            <person name="Mikhailova N."/>
            <person name="Chen A."/>
            <person name="Palaniappan K."/>
            <person name="Land M."/>
            <person name="Hauser L."/>
            <person name="Chang Y.J."/>
            <person name="Jeffries C.D."/>
            <person name="Brettin T."/>
            <person name="Goker M."/>
            <person name="Beck B."/>
            <person name="Bristow J."/>
            <person name="Eisen J.A."/>
            <person name="Markowitz V."/>
            <person name="Hugenholtz P."/>
            <person name="Kyrpides N.C."/>
            <person name="Klenk H.P."/>
            <person name="Chen F."/>
        </authorList>
    </citation>
    <scope>NUCLEOTIDE SEQUENCE [LARGE SCALE GENOMIC DNA]</scope>
    <source>
        <strain evidence="5">ATCC 33386 / NCTC 11300</strain>
    </source>
</reference>
<evidence type="ECO:0000313" key="5">
    <source>
        <dbReference type="Proteomes" id="UP000000845"/>
    </source>
</evidence>
<dbReference type="Gene3D" id="3.20.20.70">
    <property type="entry name" value="Aldolase class I"/>
    <property type="match status" value="1"/>
</dbReference>